<keyword evidence="2" id="KW-1185">Reference proteome</keyword>
<dbReference type="Pfam" id="PF01476">
    <property type="entry name" value="LysM"/>
    <property type="match status" value="1"/>
</dbReference>
<sequence>MNKNNLVKNTKLVGIGIGGFIIMAMIAFGVTTTFLNITSPTSNSATSSSKATTSASSSSSSTATTSDSSSSSSTTSSASYASASTTAVKTYTVASGETLTSIFRNFATNHGLTTAEAQAQILAVNSNLTVTSDLQTGQVINLPDLP</sequence>
<organism evidence="1 2">
    <name type="scientific">Weissella soli</name>
    <dbReference type="NCBI Taxonomy" id="155866"/>
    <lineage>
        <taxon>Bacteria</taxon>
        <taxon>Bacillati</taxon>
        <taxon>Bacillota</taxon>
        <taxon>Bacilli</taxon>
        <taxon>Lactobacillales</taxon>
        <taxon>Lactobacillaceae</taxon>
        <taxon>Weissella</taxon>
    </lineage>
</organism>
<accession>A0A288QUQ3</accession>
<dbReference type="KEGG" id="wso:WSWS_01229"/>
<evidence type="ECO:0000313" key="2">
    <source>
        <dbReference type="Proteomes" id="UP000254912"/>
    </source>
</evidence>
<gene>
    <name evidence="1" type="ORF">DFP99_1381</name>
</gene>
<protein>
    <submittedName>
        <fullName evidence="1">LysM domain-containing protein</fullName>
    </submittedName>
</protein>
<dbReference type="GeneID" id="94546416"/>
<dbReference type="SMART" id="SM00257">
    <property type="entry name" value="LysM"/>
    <property type="match status" value="1"/>
</dbReference>
<reference evidence="1 2" key="1">
    <citation type="submission" date="2018-07" db="EMBL/GenBank/DDBJ databases">
        <title>Genomic Encyclopedia of Type Strains, Phase III (KMG-III): the genomes of soil and plant-associated and newly described type strains.</title>
        <authorList>
            <person name="Whitman W."/>
        </authorList>
    </citation>
    <scope>NUCLEOTIDE SEQUENCE [LARGE SCALE GENOMIC DNA]</scope>
    <source>
        <strain evidence="1 2">CECT 7031</strain>
    </source>
</reference>
<name>A0A288QUQ3_9LACO</name>
<dbReference type="AlphaFoldDB" id="A0A288QUQ3"/>
<evidence type="ECO:0000313" key="1">
    <source>
        <dbReference type="EMBL" id="RDL05419.1"/>
    </source>
</evidence>
<dbReference type="Gene3D" id="3.10.350.10">
    <property type="entry name" value="LysM domain"/>
    <property type="match status" value="1"/>
</dbReference>
<dbReference type="InterPro" id="IPR036779">
    <property type="entry name" value="LysM_dom_sf"/>
</dbReference>
<dbReference type="Proteomes" id="UP000254912">
    <property type="component" value="Unassembled WGS sequence"/>
</dbReference>
<dbReference type="EMBL" id="QRAS01000003">
    <property type="protein sequence ID" value="RDL05419.1"/>
    <property type="molecule type" value="Genomic_DNA"/>
</dbReference>
<dbReference type="CDD" id="cd00118">
    <property type="entry name" value="LysM"/>
    <property type="match status" value="1"/>
</dbReference>
<dbReference type="RefSeq" id="WP_070230430.1">
    <property type="nucleotide sequence ID" value="NZ_BJYO01000004.1"/>
</dbReference>
<proteinExistence type="predicted"/>
<comment type="caution">
    <text evidence="1">The sequence shown here is derived from an EMBL/GenBank/DDBJ whole genome shotgun (WGS) entry which is preliminary data.</text>
</comment>
<dbReference type="PROSITE" id="PS51782">
    <property type="entry name" value="LYSM"/>
    <property type="match status" value="1"/>
</dbReference>
<dbReference type="InterPro" id="IPR018392">
    <property type="entry name" value="LysM"/>
</dbReference>